<dbReference type="Gene3D" id="3.40.630.30">
    <property type="match status" value="1"/>
</dbReference>
<organism evidence="4 5">
    <name type="scientific">Mesoplasma melaleucae</name>
    <dbReference type="NCBI Taxonomy" id="81459"/>
    <lineage>
        <taxon>Bacteria</taxon>
        <taxon>Bacillati</taxon>
        <taxon>Mycoplasmatota</taxon>
        <taxon>Mollicutes</taxon>
        <taxon>Entomoplasmatales</taxon>
        <taxon>Entomoplasmataceae</taxon>
        <taxon>Mesoplasma</taxon>
    </lineage>
</organism>
<evidence type="ECO:0000313" key="4">
    <source>
        <dbReference type="EMBL" id="ATZ17636.1"/>
    </source>
</evidence>
<dbReference type="SMART" id="SM00764">
    <property type="entry name" value="Citrate_ly_lig"/>
    <property type="match status" value="1"/>
</dbReference>
<dbReference type="GO" id="GO:0005524">
    <property type="term" value="F:ATP binding"/>
    <property type="evidence" value="ECO:0007669"/>
    <property type="project" value="UniProtKB-KW"/>
</dbReference>
<dbReference type="KEGG" id="eml:EMELA_v1c00440"/>
<feature type="domain" description="Citrate lyase ligase C-terminal" evidence="3">
    <location>
        <begin position="143"/>
        <end position="330"/>
    </location>
</feature>
<evidence type="ECO:0000259" key="3">
    <source>
        <dbReference type="SMART" id="SM00764"/>
    </source>
</evidence>
<dbReference type="InterPro" id="IPR000182">
    <property type="entry name" value="GNAT_dom"/>
</dbReference>
<dbReference type="GO" id="GO:0008771">
    <property type="term" value="F:[citrate (pro-3S)-lyase] ligase activity"/>
    <property type="evidence" value="ECO:0007669"/>
    <property type="project" value="InterPro"/>
</dbReference>
<keyword evidence="4" id="KW-0456">Lyase</keyword>
<keyword evidence="4" id="KW-0436">Ligase</keyword>
<dbReference type="SUPFAM" id="SSF55729">
    <property type="entry name" value="Acyl-CoA N-acyltransferases (Nat)"/>
    <property type="match status" value="1"/>
</dbReference>
<dbReference type="STRING" id="1408435.GCA_000685885_00192"/>
<keyword evidence="2" id="KW-0067">ATP-binding</keyword>
<dbReference type="Proteomes" id="UP000231896">
    <property type="component" value="Chromosome"/>
</dbReference>
<reference evidence="4 5" key="1">
    <citation type="submission" date="2017-11" db="EMBL/GenBank/DDBJ databases">
        <title>Genome sequence of Entomoplasma melaleucae M1 (ATCC 49191).</title>
        <authorList>
            <person name="Lo W.-S."/>
            <person name="Gasparich G.E."/>
            <person name="Kuo C.-H."/>
        </authorList>
    </citation>
    <scope>NUCLEOTIDE SEQUENCE [LARGE SCALE GENOMIC DNA]</scope>
    <source>
        <strain evidence="4 5">M1</strain>
    </source>
</reference>
<dbReference type="Gene3D" id="3.40.50.620">
    <property type="entry name" value="HUPs"/>
    <property type="match status" value="1"/>
</dbReference>
<dbReference type="InterPro" id="IPR005216">
    <property type="entry name" value="Citrate_lyase_ligase"/>
</dbReference>
<dbReference type="PANTHER" id="PTHR40599:SF1">
    <property type="entry name" value="[CITRATE [PRO-3S]-LYASE] LIGASE"/>
    <property type="match status" value="1"/>
</dbReference>
<dbReference type="SUPFAM" id="SSF52374">
    <property type="entry name" value="Nucleotidylyl transferase"/>
    <property type="match status" value="1"/>
</dbReference>
<dbReference type="InterPro" id="IPR013166">
    <property type="entry name" value="Citrate_lyase_ligase_C"/>
</dbReference>
<gene>
    <name evidence="4" type="primary">citC</name>
    <name evidence="4" type="ORF">EMELA_v1c00440</name>
</gene>
<accession>A0A2K8NVR1</accession>
<dbReference type="OrthoDB" id="9779753at2"/>
<dbReference type="InterPro" id="IPR016181">
    <property type="entry name" value="Acyl_CoA_acyltransferase"/>
</dbReference>
<dbReference type="InterPro" id="IPR014729">
    <property type="entry name" value="Rossmann-like_a/b/a_fold"/>
</dbReference>
<dbReference type="Pfam" id="PF13673">
    <property type="entry name" value="Acetyltransf_10"/>
    <property type="match status" value="1"/>
</dbReference>
<evidence type="ECO:0000256" key="2">
    <source>
        <dbReference type="ARBA" id="ARBA00022840"/>
    </source>
</evidence>
<proteinExistence type="predicted"/>
<evidence type="ECO:0000256" key="1">
    <source>
        <dbReference type="ARBA" id="ARBA00022741"/>
    </source>
</evidence>
<dbReference type="PANTHER" id="PTHR40599">
    <property type="entry name" value="[CITRATE [PRO-3S]-LYASE] LIGASE"/>
    <property type="match status" value="1"/>
</dbReference>
<keyword evidence="1" id="KW-0547">Nucleotide-binding</keyword>
<dbReference type="GO" id="GO:0016829">
    <property type="term" value="F:lyase activity"/>
    <property type="evidence" value="ECO:0007669"/>
    <property type="project" value="UniProtKB-KW"/>
</dbReference>
<dbReference type="RefSeq" id="WP_028123944.1">
    <property type="nucleotide sequence ID" value="NZ_CP024964.1"/>
</dbReference>
<name>A0A2K8NVR1_9MOLU</name>
<sequence length="350" mass="40941">MSNIVFEKVNLENQNIENKVKIFLNKFDLKYSNIDCTIIAWEANEIIGVCSKNKNIIKNIAVDDSQKGLGLFNQLLSEIKKQIIIENYNNTFVITKKCNKKFFEDINFKKIYENDKIAFLAENIDEYNNYKKFVNNSKFCKKTGVILLNANPLTKGHQFLIEESRKENDLTVLIPVIDDSSFFTTKERLEILSANYQNSKDIKIFEGTQFLISKKLFPSYFIKSDEDVITEESEMNAWLFKDIFSEQVKSGNTITRYLGSEPFSKTTNKYNEFIQHLYEKDALKIKVKIVERYTNKNNDIISASKVRKLIYDEQIDKLKDFVSDETFKLITKDEIIERAQAKPELIFKNN</sequence>
<evidence type="ECO:0000313" key="5">
    <source>
        <dbReference type="Proteomes" id="UP000231896"/>
    </source>
</evidence>
<dbReference type="EMBL" id="CP024964">
    <property type="protein sequence ID" value="ATZ17636.1"/>
    <property type="molecule type" value="Genomic_DNA"/>
</dbReference>
<dbReference type="AlphaFoldDB" id="A0A2K8NVR1"/>
<dbReference type="Pfam" id="PF08218">
    <property type="entry name" value="Citrate_ly_lig"/>
    <property type="match status" value="1"/>
</dbReference>
<protein>
    <submittedName>
        <fullName evidence="4">[citrate (Pro-3S)-lyase] ligase</fullName>
    </submittedName>
</protein>
<keyword evidence="5" id="KW-1185">Reference proteome</keyword>